<dbReference type="AlphaFoldDB" id="A0A163J5Z5"/>
<feature type="region of interest" description="Disordered" evidence="1">
    <location>
        <begin position="1"/>
        <end position="22"/>
    </location>
</feature>
<protein>
    <submittedName>
        <fullName evidence="2">Uncharacterized protein</fullName>
    </submittedName>
</protein>
<dbReference type="OrthoDB" id="298344at2759"/>
<feature type="compositionally biased region" description="Polar residues" evidence="1">
    <location>
        <begin position="1"/>
        <end position="20"/>
    </location>
</feature>
<accession>A0A163J5Z5</accession>
<evidence type="ECO:0000313" key="3">
    <source>
        <dbReference type="Proteomes" id="UP000078561"/>
    </source>
</evidence>
<proteinExistence type="predicted"/>
<organism evidence="2">
    <name type="scientific">Absidia glauca</name>
    <name type="common">Pin mould</name>
    <dbReference type="NCBI Taxonomy" id="4829"/>
    <lineage>
        <taxon>Eukaryota</taxon>
        <taxon>Fungi</taxon>
        <taxon>Fungi incertae sedis</taxon>
        <taxon>Mucoromycota</taxon>
        <taxon>Mucoromycotina</taxon>
        <taxon>Mucoromycetes</taxon>
        <taxon>Mucorales</taxon>
        <taxon>Cunninghamellaceae</taxon>
        <taxon>Absidia</taxon>
    </lineage>
</organism>
<evidence type="ECO:0000256" key="1">
    <source>
        <dbReference type="SAM" id="MobiDB-lite"/>
    </source>
</evidence>
<feature type="region of interest" description="Disordered" evidence="1">
    <location>
        <begin position="236"/>
        <end position="270"/>
    </location>
</feature>
<sequence length="529" mass="60701">MSDSNNSVRTKPVSGQSAPTNDPICIEEKVDRLKLDELTSSMHYRLPETMSHIIPPRFTRITLLYPEDEIWTRLQIREFLYHFGSVCQLEPRLITSLHNVQDNWRIRRLSAAILWQALIMIGDYAKGNKKTASSTTSNGTTGNNNTSTSSSNNNTNNISSNYNTTSQIKSSVQTQARRTVNAWGSELGVTKQSATAPTKAQLDRIGELLAMKGMTAHRWQDVAELLAMADFRNLPVPTFTSTTETDSDEDTDEDEEMDGSDDSEDSDSDDDIDLEIKKFRALGRSPLTAKEELMMVRMLLDLLLLDGQLRRHMSETAKDARMLEDELRQVKKATEAETIRYHSTRHQLEGRIEQLVRFGGDASSLHQDLEDLNTTYQQRQAELYEQAMHLSSSLSRSSNRRPHYLVTPWDGNEYWLFNDLFTPQQHKDGTAMADTYWGHGVIAIGRSPEQQQEKETTKRKWWHISGISNIQTFDKWLTSHYYMYQQEGALDTTAWASLETQIIEFRNHLVHRMDYLWLLEQTVDNADYS</sequence>
<evidence type="ECO:0000313" key="2">
    <source>
        <dbReference type="EMBL" id="SAL97395.1"/>
    </source>
</evidence>
<feature type="compositionally biased region" description="Acidic residues" evidence="1">
    <location>
        <begin position="245"/>
        <end position="270"/>
    </location>
</feature>
<dbReference type="Proteomes" id="UP000078561">
    <property type="component" value="Unassembled WGS sequence"/>
</dbReference>
<dbReference type="STRING" id="4829.A0A163J5Z5"/>
<keyword evidence="3" id="KW-1185">Reference proteome</keyword>
<reference evidence="2" key="1">
    <citation type="submission" date="2016-04" db="EMBL/GenBank/DDBJ databases">
        <authorList>
            <person name="Evans L.H."/>
            <person name="Alamgir A."/>
            <person name="Owens N."/>
            <person name="Weber N.D."/>
            <person name="Virtaneva K."/>
            <person name="Barbian K."/>
            <person name="Babar A."/>
            <person name="Rosenke K."/>
        </authorList>
    </citation>
    <scope>NUCLEOTIDE SEQUENCE [LARGE SCALE GENOMIC DNA]</scope>
    <source>
        <strain evidence="2">CBS 101.48</strain>
    </source>
</reference>
<gene>
    <name evidence="2" type="primary">ABSGL_02889.1 scaffold 4049</name>
</gene>
<dbReference type="InParanoid" id="A0A163J5Z5"/>
<name>A0A163J5Z5_ABSGL</name>
<dbReference type="EMBL" id="LT551793">
    <property type="protein sequence ID" value="SAL97395.1"/>
    <property type="molecule type" value="Genomic_DNA"/>
</dbReference>
<feature type="compositionally biased region" description="Low complexity" evidence="1">
    <location>
        <begin position="130"/>
        <end position="166"/>
    </location>
</feature>
<feature type="region of interest" description="Disordered" evidence="1">
    <location>
        <begin position="129"/>
        <end position="173"/>
    </location>
</feature>